<feature type="chain" id="PRO_5037572765" evidence="1">
    <location>
        <begin position="21"/>
        <end position="170"/>
    </location>
</feature>
<dbReference type="AlphaFoldDB" id="A0A917E5D7"/>
<dbReference type="PROSITE" id="PS50213">
    <property type="entry name" value="FAS1"/>
    <property type="match status" value="1"/>
</dbReference>
<organism evidence="3 4">
    <name type="scientific">Psychroflexus salis</name>
    <dbReference type="NCBI Taxonomy" id="1526574"/>
    <lineage>
        <taxon>Bacteria</taxon>
        <taxon>Pseudomonadati</taxon>
        <taxon>Bacteroidota</taxon>
        <taxon>Flavobacteriia</taxon>
        <taxon>Flavobacteriales</taxon>
        <taxon>Flavobacteriaceae</taxon>
        <taxon>Psychroflexus</taxon>
    </lineage>
</organism>
<dbReference type="GO" id="GO:0005615">
    <property type="term" value="C:extracellular space"/>
    <property type="evidence" value="ECO:0007669"/>
    <property type="project" value="TreeGrafter"/>
</dbReference>
<reference evidence="3 4" key="1">
    <citation type="journal article" date="2014" name="Int. J. Syst. Evol. Microbiol.">
        <title>Complete genome sequence of Corynebacterium casei LMG S-19264T (=DSM 44701T), isolated from a smear-ripened cheese.</title>
        <authorList>
            <consortium name="US DOE Joint Genome Institute (JGI-PGF)"/>
            <person name="Walter F."/>
            <person name="Albersmeier A."/>
            <person name="Kalinowski J."/>
            <person name="Ruckert C."/>
        </authorList>
    </citation>
    <scope>NUCLEOTIDE SEQUENCE [LARGE SCALE GENOMIC DNA]</scope>
    <source>
        <strain evidence="3 4">CGMCC 1.12925</strain>
    </source>
</reference>
<dbReference type="InterPro" id="IPR000782">
    <property type="entry name" value="FAS1_domain"/>
</dbReference>
<evidence type="ECO:0000256" key="1">
    <source>
        <dbReference type="SAM" id="SignalP"/>
    </source>
</evidence>
<dbReference type="PANTHER" id="PTHR10900:SF77">
    <property type="entry name" value="FI19380P1"/>
    <property type="match status" value="1"/>
</dbReference>
<dbReference type="SUPFAM" id="SSF82153">
    <property type="entry name" value="FAS1 domain"/>
    <property type="match status" value="1"/>
</dbReference>
<feature type="domain" description="FAS1" evidence="2">
    <location>
        <begin position="22"/>
        <end position="166"/>
    </location>
</feature>
<dbReference type="InterPro" id="IPR036378">
    <property type="entry name" value="FAS1_dom_sf"/>
</dbReference>
<sequence length="170" mass="17749">MKIQKLLLVAITLVTSLGFSQNKDVVDVAIGSEDHTTLVAAVKAADLVETLKSDGPFTVFAPTNTAFTNLPDGTVDYLLKAENKSKLQMVLTYHVVAGKLTAKDVIAAVEKGGGTAEVKTVQGASLSIMLKDGKVVVKDANGGLSTVTVSDLEASNGVIHIVDSVLLPTW</sequence>
<protein>
    <submittedName>
        <fullName evidence="3">Fasciclin</fullName>
    </submittedName>
</protein>
<keyword evidence="4" id="KW-1185">Reference proteome</keyword>
<keyword evidence="1" id="KW-0732">Signal</keyword>
<dbReference type="Pfam" id="PF02469">
    <property type="entry name" value="Fasciclin"/>
    <property type="match status" value="1"/>
</dbReference>
<evidence type="ECO:0000259" key="2">
    <source>
        <dbReference type="PROSITE" id="PS50213"/>
    </source>
</evidence>
<name>A0A917E5D7_9FLAO</name>
<dbReference type="InterPro" id="IPR050904">
    <property type="entry name" value="Adhesion/Biosynth-related"/>
</dbReference>
<dbReference type="Gene3D" id="2.30.180.10">
    <property type="entry name" value="FAS1 domain"/>
    <property type="match status" value="1"/>
</dbReference>
<proteinExistence type="predicted"/>
<dbReference type="EMBL" id="BMGL01000002">
    <property type="protein sequence ID" value="GGE05941.1"/>
    <property type="molecule type" value="Genomic_DNA"/>
</dbReference>
<evidence type="ECO:0000313" key="3">
    <source>
        <dbReference type="EMBL" id="GGE05941.1"/>
    </source>
</evidence>
<accession>A0A917E5D7</accession>
<feature type="signal peptide" evidence="1">
    <location>
        <begin position="1"/>
        <end position="20"/>
    </location>
</feature>
<dbReference type="RefSeq" id="WP_188405132.1">
    <property type="nucleotide sequence ID" value="NZ_BMGL01000002.1"/>
</dbReference>
<evidence type="ECO:0000313" key="4">
    <source>
        <dbReference type="Proteomes" id="UP000599688"/>
    </source>
</evidence>
<dbReference type="SMART" id="SM00554">
    <property type="entry name" value="FAS1"/>
    <property type="match status" value="1"/>
</dbReference>
<dbReference type="Proteomes" id="UP000599688">
    <property type="component" value="Unassembled WGS sequence"/>
</dbReference>
<comment type="caution">
    <text evidence="3">The sequence shown here is derived from an EMBL/GenBank/DDBJ whole genome shotgun (WGS) entry which is preliminary data.</text>
</comment>
<dbReference type="FunFam" id="2.30.180.10:FF:000014">
    <property type="entry name" value="Stabilin 1"/>
    <property type="match status" value="1"/>
</dbReference>
<gene>
    <name evidence="3" type="ORF">GCM10010831_04470</name>
</gene>
<dbReference type="PANTHER" id="PTHR10900">
    <property type="entry name" value="PERIOSTIN-RELATED"/>
    <property type="match status" value="1"/>
</dbReference>